<dbReference type="AlphaFoldDB" id="A0A0F8W356"/>
<gene>
    <name evidence="1" type="ORF">LCGC14_3119180</name>
</gene>
<reference evidence="1" key="1">
    <citation type="journal article" date="2015" name="Nature">
        <title>Complex archaea that bridge the gap between prokaryotes and eukaryotes.</title>
        <authorList>
            <person name="Spang A."/>
            <person name="Saw J.H."/>
            <person name="Jorgensen S.L."/>
            <person name="Zaremba-Niedzwiedzka K."/>
            <person name="Martijn J."/>
            <person name="Lind A.E."/>
            <person name="van Eijk R."/>
            <person name="Schleper C."/>
            <person name="Guy L."/>
            <person name="Ettema T.J."/>
        </authorList>
    </citation>
    <scope>NUCLEOTIDE SEQUENCE</scope>
</reference>
<evidence type="ECO:0000313" key="1">
    <source>
        <dbReference type="EMBL" id="KKK51018.1"/>
    </source>
</evidence>
<name>A0A0F8W356_9ZZZZ</name>
<proteinExistence type="predicted"/>
<accession>A0A0F8W356</accession>
<comment type="caution">
    <text evidence="1">The sequence shown here is derived from an EMBL/GenBank/DDBJ whole genome shotgun (WGS) entry which is preliminary data.</text>
</comment>
<organism evidence="1">
    <name type="scientific">marine sediment metagenome</name>
    <dbReference type="NCBI Taxonomy" id="412755"/>
    <lineage>
        <taxon>unclassified sequences</taxon>
        <taxon>metagenomes</taxon>
        <taxon>ecological metagenomes</taxon>
    </lineage>
</organism>
<sequence>MFLWSFLFRFSIIVIMERTENKTDKIEISDIVVKSLQQMLSTGDWVDVSEDEPNSENRFLDMCVEYNADISTHDEAIAAMHTGRELRNDASDWYSKCRLFDAAEHKRKMIEYDKQQEKLESEKKTCTCCGSRDGMFTTIASGSVCDDCI</sequence>
<protein>
    <submittedName>
        <fullName evidence="1">Uncharacterized protein</fullName>
    </submittedName>
</protein>
<dbReference type="EMBL" id="LAZR01067722">
    <property type="protein sequence ID" value="KKK51018.1"/>
    <property type="molecule type" value="Genomic_DNA"/>
</dbReference>